<keyword evidence="3" id="KW-1185">Reference proteome</keyword>
<dbReference type="PANTHER" id="PTHR31088:SF6">
    <property type="entry name" value="PHAGE SHOCK PROTEIN A"/>
    <property type="match status" value="1"/>
</dbReference>
<dbReference type="RefSeq" id="WP_064217889.1">
    <property type="nucleotide sequence ID" value="NZ_LVXZ01000012.1"/>
</dbReference>
<dbReference type="PANTHER" id="PTHR31088">
    <property type="entry name" value="MEMBRANE-ASSOCIATED PROTEIN VIPP1, CHLOROPLASTIC"/>
    <property type="match status" value="1"/>
</dbReference>
<accession>A0A179BNR3</accession>
<evidence type="ECO:0000256" key="1">
    <source>
        <dbReference type="ARBA" id="ARBA00043985"/>
    </source>
</evidence>
<dbReference type="InterPro" id="IPR007157">
    <property type="entry name" value="PspA_VIPP1"/>
</dbReference>
<dbReference type="OrthoDB" id="9779630at2"/>
<protein>
    <submittedName>
        <fullName evidence="2">Phage shock protein A</fullName>
    </submittedName>
</protein>
<name>A0A179BNR3_ACIFR</name>
<dbReference type="AlphaFoldDB" id="A0A179BNR3"/>
<dbReference type="Pfam" id="PF04012">
    <property type="entry name" value="PspA_IM30"/>
    <property type="match status" value="1"/>
</dbReference>
<evidence type="ECO:0000313" key="3">
    <source>
        <dbReference type="Proteomes" id="UP000078302"/>
    </source>
</evidence>
<comment type="similarity">
    <text evidence="1">Belongs to the PspA/Vipp/IM30 family.</text>
</comment>
<dbReference type="EMBL" id="LVXZ01000012">
    <property type="protein sequence ID" value="OAP93388.1"/>
    <property type="molecule type" value="Genomic_DNA"/>
</dbReference>
<reference evidence="2 3" key="1">
    <citation type="submission" date="2016-04" db="EMBL/GenBank/DDBJ databases">
        <title>Acidithiobacillus ferrooxidans genome sequencing and assembly.</title>
        <authorList>
            <person name="Zhou Z."/>
        </authorList>
    </citation>
    <scope>NUCLEOTIDE SEQUENCE [LARGE SCALE GENOMIC DNA]</scope>
    <source>
        <strain evidence="2 3">BY0502</strain>
    </source>
</reference>
<organism evidence="2 3">
    <name type="scientific">Acidithiobacillus ferrooxidans</name>
    <name type="common">Thiobacillus ferrooxidans</name>
    <dbReference type="NCBI Taxonomy" id="920"/>
    <lineage>
        <taxon>Bacteria</taxon>
        <taxon>Pseudomonadati</taxon>
        <taxon>Pseudomonadota</taxon>
        <taxon>Acidithiobacillia</taxon>
        <taxon>Acidithiobacillales</taxon>
        <taxon>Acidithiobacillaceae</taxon>
        <taxon>Acidithiobacillus</taxon>
    </lineage>
</organism>
<gene>
    <name evidence="2" type="ORF">A4H96_01190</name>
</gene>
<proteinExistence type="inferred from homology"/>
<comment type="caution">
    <text evidence="2">The sequence shown here is derived from an EMBL/GenBank/DDBJ whole genome shotgun (WGS) entry which is preliminary data.</text>
</comment>
<dbReference type="Proteomes" id="UP000078302">
    <property type="component" value="Unassembled WGS sequence"/>
</dbReference>
<evidence type="ECO:0000313" key="2">
    <source>
        <dbReference type="EMBL" id="OAP93388.1"/>
    </source>
</evidence>
<sequence length="236" mass="25424">MSIFSRVVELIHAKTNAVLNGMENTDETLDLSYKKMIGALQDVKRHTADVVAERMSLEQQMIVTQKSMTQSDADAHLALSKGREDLARQALTAKAAATTKLQSLQAAHDAIQIQESKLSDYCVTMQQRIDAFRTEKEVMKAQNCAATAQIKVTESLTGIGDQMGDAGAALQRAKDRTDHLQAKAAALDSMVATGVLSDSLDSRTQVEKELDSLRSGSTVDDELAAMKAAMAPVPGT</sequence>